<sequence>MPPLFFRQLSALVWKNWIVLSKHPFLNLVRCLLLPVGYGVFMALAQLLLAKVNNYGLGTLAPVHNLTDVFDGSLSLIWVDSTNGTGTPSAVDIMSHVTRGFSPKQLDAVQQLDSPSEIPKACPENFRLYSQCFGAVVFNALPGMPNGTTATTDPEQAPPFNYTIRADGGLFYINVDKHTSDFEKKLFPLQWAVDSAIIELTTGVQPLTPMEWPFSQITNTQQSTNIRLSYIRGIRELLVLALFICYVPVAYHLPGSFMGERANLLTSHLKAMGLLDSARIISWYFSVVLAYLPAWIAVAVIWHFCIFKATNPGLVIAIHLLIGLSLAGWSLFVAVPFGKSPQLAAVASTFSAIGLAVVALVFARVTTNSILGTVVFSVVFPPGFYVFAIYALCGFENHNMAATLLHADPDNQILLYPLIIAASVNIFLWPCLAVLFERLLYDAHGWSSQSKRSFAYGMHPDTAISIRNLGKDFHSSIFTWKKDVVTAVADLSLDIPRYGIHVLLGSNGAGKSTTMSILAGLLGRTRGTVLFDGGVSLPPRGTIGIVPQKNVLFPELTCLQTLRVWQAVKTPSGSACRQDSIEWLLRDCDLEKKIHYNADSLSGGQKRRLQLAIGLIGGSQTVLIDECTSGVDPLSRRAIWKILNAVRHDRTIVFTTHFLDEANLLADTIAILKAPGRLVAHGTPVSLKSTLGEGYTMQVQFAQNHSTASLDFTKYPALDDLLDRIRPLAPLTYTTSSVPNETSYHLRSKDVKVVQQVLELVEEESSEFGIKSYSVHGTSLEDIFLGLMYDDMRSEDMEKETFLDSRSSSFVFTLKPPPILDLTDGRQRSAISQAFTVFHKRTIIARRSWLTPLLAVAVAAAGSCIPLLFLADRTETCLTQYRSTYQVPLYFPHSPIPYSVESSTLPGEQLLVSPPDILSVVGPSTAQIPMLNIPDNATFIDHINRNYLNMSLGGVSADLQNGSVTVAWEATEPGFMGLVMLNLASNLLFNNAAKTTGVSYGVPVLIAPQYESLPGPNFNTGTFIVLKWVAFFGASMAAFPAFFSLYVSNERRSSVQAMQFSNGLSNPVGLWLGHLLFDAIFAVLAVSIITVVFATASNQFNGLGFLWLVFVLYGIAAVLFSYCTSLLVASPLAAFALSAGYQVVAFLLYFAANLLSLTYAPTSRGSEDLTIVHFTMSVLAPITSLLRASFVSVNLFSLLCNGNTPVTTSSMGDILHYGGPILYLIIYTFVLFAILVFVDSGSLVKRKDKRNRSMPEGLLDDNDVQEEANFVASSADPLRVLNVSKTYGTSKVVDDVSMGVPKDTIFALLGPNGAGKTTTFNMIRGDLTVEEHLQHYGRLKGLYRGDELRWNVDCLLQATSLHMYADRLASKLSGGNQRKLALAIALIGNPSVVLIDEFSTGVDAKMKRDMWATLRKVAVGKAIVITTHSMEEASALATKVGILAKKMLAIGTTESLAARYATYEVHFSCRTREEIMLAQELMAQIPGARMADDVATRFEIPIGNDMSLAELFAVLSSQSTFSEYTVERATLESVFLKVIRENAVREEDGESKRLWWTA</sequence>
<keyword evidence="8 10" id="KW-1133">Transmembrane helix</keyword>
<keyword evidence="5" id="KW-0677">Repeat</keyword>
<dbReference type="GeneID" id="38774214"/>
<comment type="subcellular location">
    <subcellularLocation>
        <location evidence="1">Membrane</location>
        <topology evidence="1">Multi-pass membrane protein</topology>
    </subcellularLocation>
</comment>
<keyword evidence="9 10" id="KW-0472">Membrane</keyword>
<gene>
    <name evidence="12" type="ORF">SCP_0101700</name>
</gene>
<reference evidence="12 13" key="1">
    <citation type="journal article" date="2018" name="Sci. Rep.">
        <title>Genome sequence of the cauliflower mushroom Sparassis crispa (Hanabiratake) and its association with beneficial usage.</title>
        <authorList>
            <person name="Kiyama R."/>
            <person name="Furutani Y."/>
            <person name="Kawaguchi K."/>
            <person name="Nakanishi T."/>
        </authorList>
    </citation>
    <scope>NUCLEOTIDE SEQUENCE [LARGE SCALE GENOMIC DNA]</scope>
</reference>
<protein>
    <recommendedName>
        <fullName evidence="11">ABC transporter domain-containing protein</fullName>
    </recommendedName>
</protein>
<evidence type="ECO:0000256" key="8">
    <source>
        <dbReference type="ARBA" id="ARBA00022989"/>
    </source>
</evidence>
<evidence type="ECO:0000256" key="7">
    <source>
        <dbReference type="ARBA" id="ARBA00022840"/>
    </source>
</evidence>
<name>A0A401G556_9APHY</name>
<dbReference type="STRING" id="139825.A0A401G556"/>
<evidence type="ECO:0000313" key="13">
    <source>
        <dbReference type="Proteomes" id="UP000287166"/>
    </source>
</evidence>
<feature type="transmembrane region" description="Helical" evidence="10">
    <location>
        <begin position="281"/>
        <end position="302"/>
    </location>
</feature>
<dbReference type="InterPro" id="IPR027417">
    <property type="entry name" value="P-loop_NTPase"/>
</dbReference>
<evidence type="ECO:0000313" key="12">
    <source>
        <dbReference type="EMBL" id="GBE77297.1"/>
    </source>
</evidence>
<feature type="domain" description="ABC transporter" evidence="11">
    <location>
        <begin position="464"/>
        <end position="700"/>
    </location>
</feature>
<feature type="transmembrane region" description="Helical" evidence="10">
    <location>
        <begin position="1132"/>
        <end position="1152"/>
    </location>
</feature>
<feature type="domain" description="ABC transporter" evidence="11">
    <location>
        <begin position="1278"/>
        <end position="1469"/>
    </location>
</feature>
<keyword evidence="3" id="KW-0813">Transport</keyword>
<dbReference type="GO" id="GO:0140359">
    <property type="term" value="F:ABC-type transporter activity"/>
    <property type="evidence" value="ECO:0007669"/>
    <property type="project" value="InterPro"/>
</dbReference>
<evidence type="ECO:0000256" key="9">
    <source>
        <dbReference type="ARBA" id="ARBA00023136"/>
    </source>
</evidence>
<evidence type="ECO:0000256" key="3">
    <source>
        <dbReference type="ARBA" id="ARBA00022448"/>
    </source>
</evidence>
<dbReference type="InParanoid" id="A0A401G556"/>
<dbReference type="Pfam" id="PF00005">
    <property type="entry name" value="ABC_tran"/>
    <property type="match status" value="2"/>
</dbReference>
<evidence type="ECO:0000256" key="10">
    <source>
        <dbReference type="SAM" id="Phobius"/>
    </source>
</evidence>
<feature type="transmembrane region" description="Helical" evidence="10">
    <location>
        <begin position="370"/>
        <end position="393"/>
    </location>
</feature>
<feature type="transmembrane region" description="Helical" evidence="10">
    <location>
        <begin position="237"/>
        <end position="254"/>
    </location>
</feature>
<dbReference type="PROSITE" id="PS00211">
    <property type="entry name" value="ABC_TRANSPORTER_1"/>
    <property type="match status" value="2"/>
</dbReference>
<evidence type="ECO:0000256" key="6">
    <source>
        <dbReference type="ARBA" id="ARBA00022741"/>
    </source>
</evidence>
<dbReference type="PROSITE" id="PS50893">
    <property type="entry name" value="ABC_TRANSPORTER_2"/>
    <property type="match status" value="2"/>
</dbReference>
<dbReference type="InterPro" id="IPR013525">
    <property type="entry name" value="ABC2_TM"/>
</dbReference>
<dbReference type="GO" id="GO:0005319">
    <property type="term" value="F:lipid transporter activity"/>
    <property type="evidence" value="ECO:0007669"/>
    <property type="project" value="TreeGrafter"/>
</dbReference>
<feature type="transmembrane region" description="Helical" evidence="10">
    <location>
        <begin position="1068"/>
        <end position="1094"/>
    </location>
</feature>
<feature type="transmembrane region" description="Helical" evidence="10">
    <location>
        <begin position="413"/>
        <end position="436"/>
    </location>
</feature>
<dbReference type="InterPro" id="IPR026082">
    <property type="entry name" value="ABCA"/>
</dbReference>
<dbReference type="OrthoDB" id="8061355at2759"/>
<dbReference type="PANTHER" id="PTHR19229">
    <property type="entry name" value="ATP-BINDING CASSETTE TRANSPORTER SUBFAMILY A ABCA"/>
    <property type="match status" value="1"/>
</dbReference>
<dbReference type="InterPro" id="IPR003593">
    <property type="entry name" value="AAA+_ATPase"/>
</dbReference>
<dbReference type="SUPFAM" id="SSF52540">
    <property type="entry name" value="P-loop containing nucleoside triphosphate hydrolases"/>
    <property type="match status" value="2"/>
</dbReference>
<keyword evidence="13" id="KW-1185">Reference proteome</keyword>
<dbReference type="GO" id="GO:0016887">
    <property type="term" value="F:ATP hydrolysis activity"/>
    <property type="evidence" value="ECO:0007669"/>
    <property type="project" value="InterPro"/>
</dbReference>
<feature type="transmembrane region" description="Helical" evidence="10">
    <location>
        <begin position="1221"/>
        <end position="1244"/>
    </location>
</feature>
<feature type="transmembrane region" description="Helical" evidence="10">
    <location>
        <begin position="849"/>
        <end position="871"/>
    </location>
</feature>
<feature type="transmembrane region" description="Helical" evidence="10">
    <location>
        <begin position="314"/>
        <end position="337"/>
    </location>
</feature>
<dbReference type="EMBL" id="BFAD01000001">
    <property type="protein sequence ID" value="GBE77297.1"/>
    <property type="molecule type" value="Genomic_DNA"/>
</dbReference>
<feature type="transmembrane region" description="Helical" evidence="10">
    <location>
        <begin position="343"/>
        <end position="363"/>
    </location>
</feature>
<dbReference type="Gene3D" id="3.40.50.300">
    <property type="entry name" value="P-loop containing nucleotide triphosphate hydrolases"/>
    <property type="match status" value="3"/>
</dbReference>
<comment type="caution">
    <text evidence="12">The sequence shown here is derived from an EMBL/GenBank/DDBJ whole genome shotgun (WGS) entry which is preliminary data.</text>
</comment>
<evidence type="ECO:0000256" key="2">
    <source>
        <dbReference type="ARBA" id="ARBA00008869"/>
    </source>
</evidence>
<dbReference type="CDD" id="cd03263">
    <property type="entry name" value="ABC_subfamily_A"/>
    <property type="match status" value="2"/>
</dbReference>
<dbReference type="SMART" id="SM00382">
    <property type="entry name" value="AAA"/>
    <property type="match status" value="2"/>
</dbReference>
<dbReference type="GO" id="GO:0005524">
    <property type="term" value="F:ATP binding"/>
    <property type="evidence" value="ECO:0007669"/>
    <property type="project" value="UniProtKB-KW"/>
</dbReference>
<keyword evidence="7" id="KW-0067">ATP-binding</keyword>
<dbReference type="PANTHER" id="PTHR19229:SF36">
    <property type="entry name" value="ATP-BINDING CASSETTE SUB-FAMILY A MEMBER 2"/>
    <property type="match status" value="1"/>
</dbReference>
<dbReference type="RefSeq" id="XP_027608210.1">
    <property type="nucleotide sequence ID" value="XM_027752409.1"/>
</dbReference>
<keyword evidence="4 10" id="KW-0812">Transmembrane</keyword>
<feature type="transmembrane region" description="Helical" evidence="10">
    <location>
        <begin position="1028"/>
        <end position="1047"/>
    </location>
</feature>
<organism evidence="12 13">
    <name type="scientific">Sparassis crispa</name>
    <dbReference type="NCBI Taxonomy" id="139825"/>
    <lineage>
        <taxon>Eukaryota</taxon>
        <taxon>Fungi</taxon>
        <taxon>Dikarya</taxon>
        <taxon>Basidiomycota</taxon>
        <taxon>Agaricomycotina</taxon>
        <taxon>Agaricomycetes</taxon>
        <taxon>Polyporales</taxon>
        <taxon>Sparassidaceae</taxon>
        <taxon>Sparassis</taxon>
    </lineage>
</organism>
<dbReference type="InterPro" id="IPR003439">
    <property type="entry name" value="ABC_transporter-like_ATP-bd"/>
</dbReference>
<evidence type="ECO:0000256" key="1">
    <source>
        <dbReference type="ARBA" id="ARBA00004141"/>
    </source>
</evidence>
<evidence type="ECO:0000256" key="4">
    <source>
        <dbReference type="ARBA" id="ARBA00022692"/>
    </source>
</evidence>
<comment type="similarity">
    <text evidence="2">Belongs to the ABC transporter superfamily. ABCA family.</text>
</comment>
<dbReference type="Proteomes" id="UP000287166">
    <property type="component" value="Unassembled WGS sequence"/>
</dbReference>
<feature type="transmembrane region" description="Helical" evidence="10">
    <location>
        <begin position="1100"/>
        <end position="1120"/>
    </location>
</feature>
<evidence type="ECO:0000259" key="11">
    <source>
        <dbReference type="PROSITE" id="PS50893"/>
    </source>
</evidence>
<evidence type="ECO:0000256" key="5">
    <source>
        <dbReference type="ARBA" id="ARBA00022737"/>
    </source>
</evidence>
<proteinExistence type="inferred from homology"/>
<keyword evidence="6" id="KW-0547">Nucleotide-binding</keyword>
<dbReference type="GO" id="GO:0016020">
    <property type="term" value="C:membrane"/>
    <property type="evidence" value="ECO:0007669"/>
    <property type="project" value="UniProtKB-SubCell"/>
</dbReference>
<dbReference type="InterPro" id="IPR017871">
    <property type="entry name" value="ABC_transporter-like_CS"/>
</dbReference>
<dbReference type="Pfam" id="PF12698">
    <property type="entry name" value="ABC2_membrane_3"/>
    <property type="match status" value="1"/>
</dbReference>
<accession>A0A401G556</accession>